<feature type="transmembrane region" description="Helical" evidence="3">
    <location>
        <begin position="62"/>
        <end position="81"/>
    </location>
</feature>
<evidence type="ECO:0000313" key="5">
    <source>
        <dbReference type="Proteomes" id="UP000011747"/>
    </source>
</evidence>
<comment type="similarity">
    <text evidence="1 2">Belongs to the BioY family.</text>
</comment>
<evidence type="ECO:0000256" key="3">
    <source>
        <dbReference type="SAM" id="Phobius"/>
    </source>
</evidence>
<dbReference type="GO" id="GO:0015225">
    <property type="term" value="F:biotin transmembrane transporter activity"/>
    <property type="evidence" value="ECO:0007669"/>
    <property type="project" value="UniProtKB-UniRule"/>
</dbReference>
<dbReference type="GO" id="GO:0005886">
    <property type="term" value="C:plasma membrane"/>
    <property type="evidence" value="ECO:0007669"/>
    <property type="project" value="UniProtKB-SubCell"/>
</dbReference>
<evidence type="ECO:0000313" key="4">
    <source>
        <dbReference type="EMBL" id="EHL76934.1"/>
    </source>
</evidence>
<dbReference type="Proteomes" id="UP000011747">
    <property type="component" value="Unassembled WGS sequence"/>
</dbReference>
<keyword evidence="2 3" id="KW-0472">Membrane</keyword>
<dbReference type="PANTHER" id="PTHR34295:SF1">
    <property type="entry name" value="BIOTIN TRANSPORTER BIOY"/>
    <property type="match status" value="1"/>
</dbReference>
<organism evidence="4 5">
    <name type="scientific">Bacillus smithii 7_3_47FAA</name>
    <dbReference type="NCBI Taxonomy" id="665952"/>
    <lineage>
        <taxon>Bacteria</taxon>
        <taxon>Bacillati</taxon>
        <taxon>Bacillota</taxon>
        <taxon>Bacilli</taxon>
        <taxon>Bacillales</taxon>
        <taxon>Bacillaceae</taxon>
        <taxon>Bacillus</taxon>
    </lineage>
</organism>
<dbReference type="Gene3D" id="1.10.1760.20">
    <property type="match status" value="1"/>
</dbReference>
<keyword evidence="3" id="KW-0812">Transmembrane</keyword>
<gene>
    <name evidence="4" type="ORF">HMPREF1015_00880</name>
</gene>
<dbReference type="InterPro" id="IPR003784">
    <property type="entry name" value="BioY"/>
</dbReference>
<feature type="transmembrane region" description="Helical" evidence="3">
    <location>
        <begin position="117"/>
        <end position="138"/>
    </location>
</feature>
<dbReference type="PATRIC" id="fig|665952.3.peg.2445"/>
<name>G9QMW3_9BACI</name>
<reference evidence="4 5" key="1">
    <citation type="submission" date="2011-09" db="EMBL/GenBank/DDBJ databases">
        <title>The Genome Sequence of Bacillus smithii 7_3_47FAA.</title>
        <authorList>
            <consortium name="The Broad Institute Genome Sequencing Platform"/>
            <person name="Earl A."/>
            <person name="Ward D."/>
            <person name="Feldgarden M."/>
            <person name="Gevers D."/>
            <person name="Daigneault M."/>
            <person name="Strauss J."/>
            <person name="Allen-Vercoe E."/>
            <person name="Young S.K."/>
            <person name="Zeng Q."/>
            <person name="Gargeya S."/>
            <person name="Fitzgerald M."/>
            <person name="Haas B."/>
            <person name="Abouelleil A."/>
            <person name="Alvarado L."/>
            <person name="Arachchi H.M."/>
            <person name="Berlin A."/>
            <person name="Brown A."/>
            <person name="Chapman S.B."/>
            <person name="Chen Z."/>
            <person name="Dunbar C."/>
            <person name="Freedman E."/>
            <person name="Gearin G."/>
            <person name="Goldberg J."/>
            <person name="Griggs A."/>
            <person name="Gujja S."/>
            <person name="Heiman D."/>
            <person name="Howarth C."/>
            <person name="Larson L."/>
            <person name="Lui A."/>
            <person name="MacDonald P.J.P."/>
            <person name="Montmayeur A."/>
            <person name="Murphy C."/>
            <person name="Neiman D."/>
            <person name="Pearson M."/>
            <person name="Priest M."/>
            <person name="Roberts A."/>
            <person name="Saif S."/>
            <person name="Shea T."/>
            <person name="Shenoy N."/>
            <person name="Sisk P."/>
            <person name="Stolte C."/>
            <person name="Sykes S."/>
            <person name="Wortman J."/>
            <person name="Nusbaum C."/>
            <person name="Birren B."/>
        </authorList>
    </citation>
    <scope>NUCLEOTIDE SEQUENCE [LARGE SCALE GENOMIC DNA]</scope>
    <source>
        <strain evidence="4 5">7_3_47FAA</strain>
    </source>
</reference>
<dbReference type="RefSeq" id="WP_003354636.1">
    <property type="nucleotide sequence ID" value="NZ_JH414757.1"/>
</dbReference>
<comment type="subcellular location">
    <subcellularLocation>
        <location evidence="2">Cell membrane</location>
        <topology evidence="2">Multi-pass membrane protein</topology>
    </subcellularLocation>
</comment>
<evidence type="ECO:0000256" key="1">
    <source>
        <dbReference type="ARBA" id="ARBA00010692"/>
    </source>
</evidence>
<dbReference type="EMBL" id="ACWF01000120">
    <property type="protein sequence ID" value="EHL76934.1"/>
    <property type="molecule type" value="Genomic_DNA"/>
</dbReference>
<keyword evidence="2" id="KW-1003">Cell membrane</keyword>
<accession>G9QMW3</accession>
<feature type="transmembrane region" description="Helical" evidence="3">
    <location>
        <begin position="33"/>
        <end position="55"/>
    </location>
</feature>
<feature type="transmembrane region" description="Helical" evidence="3">
    <location>
        <begin position="87"/>
        <end position="110"/>
    </location>
</feature>
<proteinExistence type="inferred from homology"/>
<comment type="caution">
    <text evidence="4">The sequence shown here is derived from an EMBL/GenBank/DDBJ whole genome shotgun (WGS) entry which is preliminary data.</text>
</comment>
<dbReference type="Pfam" id="PF02632">
    <property type="entry name" value="BioY"/>
    <property type="match status" value="1"/>
</dbReference>
<keyword evidence="5" id="KW-1185">Reference proteome</keyword>
<dbReference type="AlphaFoldDB" id="G9QMW3"/>
<feature type="transmembrane region" description="Helical" evidence="3">
    <location>
        <begin position="158"/>
        <end position="180"/>
    </location>
</feature>
<evidence type="ECO:0000256" key="2">
    <source>
        <dbReference type="PIRNR" id="PIRNR016661"/>
    </source>
</evidence>
<sequence length="197" mass="21585">MKPRNIKAIDLTMMALFAALMMIGANITSFAPFMVINGVPITLQTVFAVLAGAVLGKRLGAISMTVYALIGIIGVPVFAQFKGGFETIFSPTFGFILSFILAAYITGWIIEKKKTQTAYVIASLAGMAANYLFGTNWMYMAMKLWADAPPAFSYKATWLTMLVPLPKDILLSVFAGFLAYRLERTVLSKSKLRNQNV</sequence>
<keyword evidence="2" id="KW-0813">Transport</keyword>
<feature type="transmembrane region" description="Helical" evidence="3">
    <location>
        <begin position="9"/>
        <end position="27"/>
    </location>
</feature>
<dbReference type="HOGENOM" id="CLU_077931_3_1_9"/>
<protein>
    <recommendedName>
        <fullName evidence="2">Biotin transporter</fullName>
    </recommendedName>
</protein>
<dbReference type="PANTHER" id="PTHR34295">
    <property type="entry name" value="BIOTIN TRANSPORTER BIOY"/>
    <property type="match status" value="1"/>
</dbReference>
<dbReference type="PIRSF" id="PIRSF016661">
    <property type="entry name" value="BioY"/>
    <property type="match status" value="1"/>
</dbReference>
<keyword evidence="3" id="KW-1133">Transmembrane helix</keyword>